<dbReference type="InterPro" id="IPR036890">
    <property type="entry name" value="HATPase_C_sf"/>
</dbReference>
<dbReference type="PANTHER" id="PTHR10073">
    <property type="entry name" value="DNA MISMATCH REPAIR PROTEIN MLH, PMS, MUTL"/>
    <property type="match status" value="1"/>
</dbReference>
<keyword evidence="5" id="KW-0539">Nucleus</keyword>
<feature type="domain" description="DNA mismatch repair protein S5" evidence="6">
    <location>
        <begin position="218"/>
        <end position="345"/>
    </location>
</feature>
<dbReference type="Gene3D" id="3.30.565.10">
    <property type="entry name" value="Histidine kinase-like ATPase, C-terminal domain"/>
    <property type="match status" value="1"/>
</dbReference>
<dbReference type="InterPro" id="IPR014721">
    <property type="entry name" value="Ribsml_uS5_D2-typ_fold_subgr"/>
</dbReference>
<dbReference type="PANTHER" id="PTHR10073:SF12">
    <property type="entry name" value="DNA MISMATCH REPAIR PROTEIN MLH1"/>
    <property type="match status" value="1"/>
</dbReference>
<dbReference type="InterPro" id="IPR002099">
    <property type="entry name" value="MutL/Mlh/PMS"/>
</dbReference>
<keyword evidence="8" id="KW-1185">Reference proteome</keyword>
<dbReference type="InterPro" id="IPR013507">
    <property type="entry name" value="DNA_mismatch_S5_2-like"/>
</dbReference>
<dbReference type="GO" id="GO:0006281">
    <property type="term" value="P:DNA repair"/>
    <property type="evidence" value="ECO:0007669"/>
    <property type="project" value="UniProtKB-KW"/>
</dbReference>
<dbReference type="SUPFAM" id="SSF54211">
    <property type="entry name" value="Ribosomal protein S5 domain 2-like"/>
    <property type="match status" value="1"/>
</dbReference>
<protein>
    <recommendedName>
        <fullName evidence="6">DNA mismatch repair protein S5 domain-containing protein</fullName>
    </recommendedName>
</protein>
<dbReference type="Pfam" id="PF01119">
    <property type="entry name" value="DNA_mis_repair"/>
    <property type="match status" value="1"/>
</dbReference>
<dbReference type="PROSITE" id="PS00058">
    <property type="entry name" value="DNA_MISMATCH_REPAIR_1"/>
    <property type="match status" value="1"/>
</dbReference>
<comment type="similarity">
    <text evidence="2">Belongs to the DNA mismatch repair MutL/HexB family.</text>
</comment>
<sequence length="784" mass="87608">MARIIQLQQEVVDKIAAGEVVVRPMNAVKELLENSLDAGATEIRIEISQGGLELIRIQDNGHGIAREDMPLACSRFATSKLHAAEELRSIGTFGFRGEALASISIVANSVTITSKTQSDKCAHRALYRGGKLESDCSSVAGLQGTTINVDRLFQNAPARKAALRYPNEEANRIADLLVKYAIQFPAVSFVFRRINSGGGGGSCGDFRTNGNGDQHSTIRTLLHAKMSKNLFNINIDDKALHFRAQFCLTSPLTFFTSTAIQAKQDRQRVFHLFINGRCVECVRLKQSIDAVFAAKDLYCPFISLSLLIDAHRVDVNVHPTKSIVHFLEQDRIIERIEQELHQIASQYHKRGTIELNVSKSNSDDNCSQTSHKLNANSLSNGQTNSLLSHNFTAHQKTHSFSYGQKVTTGTPPSKTRVRVDASNRTMDEFIVPFAFSNHGSFSAFDSSQHLPSTQTATFACCSSTSYVSAVQMVPIRASFSASIQKTALIEDSTQIRTKDRSQLSFGSRSAPRHFDLQSLVQLRRKICLSADAELGKLFREHYLIGFYDVHHALVQSGSNVFLIRTEPILHEFFYQLVIFSFGNIGSYALKLTSSDCCDSAGRPLPIRELLALYLNDNEQRNENSESDDTEAQIKTSTKVLLEHKDLLWDFFSIQIAEYPSEEDKGHPKPMLSALPCILEGYLPQMASIPALITHLARNVDYSDEVLCYSSIARALSDFFTPFVVENNFDEEDIKVMEEHRRIQTVLRSIIFPTLKSRFLPPSSLWPSIERVTDIEKAFKQFGRC</sequence>
<name>A0ABD2LN66_9BILA</name>
<dbReference type="AlphaFoldDB" id="A0ABD2LN66"/>
<evidence type="ECO:0000313" key="7">
    <source>
        <dbReference type="EMBL" id="KAL3116110.1"/>
    </source>
</evidence>
<dbReference type="SMART" id="SM01340">
    <property type="entry name" value="DNA_mis_repair"/>
    <property type="match status" value="1"/>
</dbReference>
<dbReference type="SUPFAM" id="SSF55874">
    <property type="entry name" value="ATPase domain of HSP90 chaperone/DNA topoisomerase II/histidine kinase"/>
    <property type="match status" value="1"/>
</dbReference>
<dbReference type="GO" id="GO:0005634">
    <property type="term" value="C:nucleus"/>
    <property type="evidence" value="ECO:0007669"/>
    <property type="project" value="UniProtKB-SubCell"/>
</dbReference>
<dbReference type="InterPro" id="IPR032189">
    <property type="entry name" value="Mlh1_C"/>
</dbReference>
<gene>
    <name evidence="7" type="ORF">niasHT_007410</name>
</gene>
<evidence type="ECO:0000313" key="8">
    <source>
        <dbReference type="Proteomes" id="UP001620626"/>
    </source>
</evidence>
<dbReference type="Pfam" id="PF16413">
    <property type="entry name" value="Mlh1_C"/>
    <property type="match status" value="1"/>
</dbReference>
<dbReference type="InterPro" id="IPR038973">
    <property type="entry name" value="MutL/Mlh/Pms-like"/>
</dbReference>
<evidence type="ECO:0000256" key="1">
    <source>
        <dbReference type="ARBA" id="ARBA00004123"/>
    </source>
</evidence>
<dbReference type="Proteomes" id="UP001620626">
    <property type="component" value="Unassembled WGS sequence"/>
</dbReference>
<reference evidence="7 8" key="1">
    <citation type="submission" date="2024-10" db="EMBL/GenBank/DDBJ databases">
        <authorList>
            <person name="Kim D."/>
        </authorList>
    </citation>
    <scope>NUCLEOTIDE SEQUENCE [LARGE SCALE GENOMIC DNA]</scope>
    <source>
        <strain evidence="7">BH-2024</strain>
    </source>
</reference>
<evidence type="ECO:0000256" key="3">
    <source>
        <dbReference type="ARBA" id="ARBA00022763"/>
    </source>
</evidence>
<keyword evidence="3" id="KW-0227">DNA damage</keyword>
<dbReference type="InterPro" id="IPR014762">
    <property type="entry name" value="DNA_mismatch_repair_CS"/>
</dbReference>
<dbReference type="Gene3D" id="3.30.230.10">
    <property type="match status" value="1"/>
</dbReference>
<organism evidence="7 8">
    <name type="scientific">Heterodera trifolii</name>
    <dbReference type="NCBI Taxonomy" id="157864"/>
    <lineage>
        <taxon>Eukaryota</taxon>
        <taxon>Metazoa</taxon>
        <taxon>Ecdysozoa</taxon>
        <taxon>Nematoda</taxon>
        <taxon>Chromadorea</taxon>
        <taxon>Rhabditida</taxon>
        <taxon>Tylenchina</taxon>
        <taxon>Tylenchomorpha</taxon>
        <taxon>Tylenchoidea</taxon>
        <taxon>Heteroderidae</taxon>
        <taxon>Heteroderinae</taxon>
        <taxon>Heterodera</taxon>
    </lineage>
</organism>
<dbReference type="CDD" id="cd16926">
    <property type="entry name" value="HATPase_MutL-MLH-PMS-like"/>
    <property type="match status" value="1"/>
</dbReference>
<proteinExistence type="inferred from homology"/>
<evidence type="ECO:0000256" key="4">
    <source>
        <dbReference type="ARBA" id="ARBA00023204"/>
    </source>
</evidence>
<accession>A0ABD2LN66</accession>
<keyword evidence="4" id="KW-0234">DNA repair</keyword>
<evidence type="ECO:0000256" key="2">
    <source>
        <dbReference type="ARBA" id="ARBA00006082"/>
    </source>
</evidence>
<dbReference type="InterPro" id="IPR020568">
    <property type="entry name" value="Ribosomal_Su5_D2-typ_SF"/>
</dbReference>
<dbReference type="Pfam" id="PF13589">
    <property type="entry name" value="HATPase_c_3"/>
    <property type="match status" value="1"/>
</dbReference>
<evidence type="ECO:0000256" key="5">
    <source>
        <dbReference type="ARBA" id="ARBA00023242"/>
    </source>
</evidence>
<comment type="caution">
    <text evidence="7">The sequence shown here is derived from an EMBL/GenBank/DDBJ whole genome shotgun (WGS) entry which is preliminary data.</text>
</comment>
<comment type="subcellular location">
    <subcellularLocation>
        <location evidence="1">Nucleus</location>
    </subcellularLocation>
</comment>
<dbReference type="EMBL" id="JBICBT010000362">
    <property type="protein sequence ID" value="KAL3116110.1"/>
    <property type="molecule type" value="Genomic_DNA"/>
</dbReference>
<evidence type="ECO:0000259" key="6">
    <source>
        <dbReference type="SMART" id="SM01340"/>
    </source>
</evidence>
<dbReference type="NCBIfam" id="TIGR00585">
    <property type="entry name" value="mutl"/>
    <property type="match status" value="1"/>
</dbReference>
<dbReference type="FunFam" id="3.30.565.10:FF:000003">
    <property type="entry name" value="DNA mismatch repair endonuclease MutL"/>
    <property type="match status" value="1"/>
</dbReference>